<dbReference type="Gene3D" id="3.30.565.10">
    <property type="entry name" value="Histidine kinase-like ATPase, C-terminal domain"/>
    <property type="match status" value="1"/>
</dbReference>
<proteinExistence type="predicted"/>
<dbReference type="EMBL" id="AJYA01000007">
    <property type="protein sequence ID" value="EIM78351.1"/>
    <property type="molecule type" value="Genomic_DNA"/>
</dbReference>
<evidence type="ECO:0000256" key="1">
    <source>
        <dbReference type="ARBA" id="ARBA00000085"/>
    </source>
</evidence>
<comment type="caution">
    <text evidence="8">The sequence shown here is derived from an EMBL/GenBank/DDBJ whole genome shotgun (WGS) entry which is preliminary data.</text>
</comment>
<dbReference type="InterPro" id="IPR036890">
    <property type="entry name" value="HATPase_C_sf"/>
</dbReference>
<feature type="domain" description="Histidine kinase" evidence="7">
    <location>
        <begin position="1"/>
        <end position="198"/>
    </location>
</feature>
<accession>I5C949</accession>
<dbReference type="PROSITE" id="PS50109">
    <property type="entry name" value="HIS_KIN"/>
    <property type="match status" value="1"/>
</dbReference>
<dbReference type="GO" id="GO:0005886">
    <property type="term" value="C:plasma membrane"/>
    <property type="evidence" value="ECO:0007669"/>
    <property type="project" value="TreeGrafter"/>
</dbReference>
<dbReference type="AlphaFoldDB" id="I5C949"/>
<dbReference type="PANTHER" id="PTHR45453:SF1">
    <property type="entry name" value="PHOSPHATE REGULON SENSOR PROTEIN PHOR"/>
    <property type="match status" value="1"/>
</dbReference>
<keyword evidence="5 8" id="KW-0418">Kinase</keyword>
<organism evidence="8 9">
    <name type="scientific">Nitritalea halalkaliphila LW7</name>
    <dbReference type="NCBI Taxonomy" id="1189621"/>
    <lineage>
        <taxon>Bacteria</taxon>
        <taxon>Pseudomonadati</taxon>
        <taxon>Bacteroidota</taxon>
        <taxon>Cytophagia</taxon>
        <taxon>Cytophagales</taxon>
        <taxon>Cyclobacteriaceae</taxon>
        <taxon>Nitritalea</taxon>
    </lineage>
</organism>
<evidence type="ECO:0000256" key="6">
    <source>
        <dbReference type="ARBA" id="ARBA00023012"/>
    </source>
</evidence>
<dbReference type="EC" id="2.7.13.3" evidence="2"/>
<reference evidence="8 9" key="1">
    <citation type="submission" date="2012-05" db="EMBL/GenBank/DDBJ databases">
        <title>Genome sequence of Nitritalea halalkaliphila LW7.</title>
        <authorList>
            <person name="Jangir P.K."/>
            <person name="Singh A."/>
            <person name="Shivaji S."/>
            <person name="Sharma R."/>
        </authorList>
    </citation>
    <scope>NUCLEOTIDE SEQUENCE [LARGE SCALE GENOMIC DNA]</scope>
    <source>
        <strain evidence="8 9">LW7</strain>
    </source>
</reference>
<evidence type="ECO:0000256" key="5">
    <source>
        <dbReference type="ARBA" id="ARBA00022777"/>
    </source>
</evidence>
<dbReference type="STRING" id="1189621.A3SI_03645"/>
<evidence type="ECO:0000256" key="2">
    <source>
        <dbReference type="ARBA" id="ARBA00012438"/>
    </source>
</evidence>
<dbReference type="InterPro" id="IPR050351">
    <property type="entry name" value="BphY/WalK/GraS-like"/>
</dbReference>
<dbReference type="PANTHER" id="PTHR45453">
    <property type="entry name" value="PHOSPHATE REGULON SENSOR PROTEIN PHOR"/>
    <property type="match status" value="1"/>
</dbReference>
<keyword evidence="6" id="KW-0902">Two-component regulatory system</keyword>
<dbReference type="GO" id="GO:0016036">
    <property type="term" value="P:cellular response to phosphate starvation"/>
    <property type="evidence" value="ECO:0007669"/>
    <property type="project" value="TreeGrafter"/>
</dbReference>
<dbReference type="SUPFAM" id="SSF55874">
    <property type="entry name" value="ATPase domain of HSP90 chaperone/DNA topoisomerase II/histidine kinase"/>
    <property type="match status" value="1"/>
</dbReference>
<keyword evidence="4" id="KW-0808">Transferase</keyword>
<comment type="catalytic activity">
    <reaction evidence="1">
        <text>ATP + protein L-histidine = ADP + protein N-phospho-L-histidine.</text>
        <dbReference type="EC" id="2.7.13.3"/>
    </reaction>
</comment>
<evidence type="ECO:0000256" key="4">
    <source>
        <dbReference type="ARBA" id="ARBA00022679"/>
    </source>
</evidence>
<keyword evidence="3" id="KW-0597">Phosphoprotein</keyword>
<dbReference type="OrthoDB" id="1269247at2"/>
<sequence>MGVLTAEEQQLSRSKILQQTTDTLAMVDALLIWAKGQLEGFKVRPQRVAIPPIVEQVYHLFEPKFKDKNVRLHVDSQLSSLSVFCDEQHMRIIFQNILANAIKYSEVGTTITLMSYSCPLGYVGVAIQNTGAKPPEKVLQDLNEEVKIESSTPGTASERGTGLGLYLVKQLLFQNRGHFNLQCWEKGVVVLLQLPTADLVVEDGALPEEVHKKRLSSWKKWQNV</sequence>
<protein>
    <recommendedName>
        <fullName evidence="2">histidine kinase</fullName>
        <ecNumber evidence="2">2.7.13.3</ecNumber>
    </recommendedName>
</protein>
<dbReference type="GO" id="GO:0004721">
    <property type="term" value="F:phosphoprotein phosphatase activity"/>
    <property type="evidence" value="ECO:0007669"/>
    <property type="project" value="TreeGrafter"/>
</dbReference>
<dbReference type="RefSeq" id="WP_009053572.1">
    <property type="nucleotide sequence ID" value="NZ_AJYA01000007.1"/>
</dbReference>
<evidence type="ECO:0000313" key="9">
    <source>
        <dbReference type="Proteomes" id="UP000005551"/>
    </source>
</evidence>
<dbReference type="GO" id="GO:0000155">
    <property type="term" value="F:phosphorelay sensor kinase activity"/>
    <property type="evidence" value="ECO:0007669"/>
    <property type="project" value="TreeGrafter"/>
</dbReference>
<dbReference type="InterPro" id="IPR003594">
    <property type="entry name" value="HATPase_dom"/>
</dbReference>
<evidence type="ECO:0000256" key="3">
    <source>
        <dbReference type="ARBA" id="ARBA00022553"/>
    </source>
</evidence>
<evidence type="ECO:0000313" key="8">
    <source>
        <dbReference type="EMBL" id="EIM78351.1"/>
    </source>
</evidence>
<keyword evidence="9" id="KW-1185">Reference proteome</keyword>
<dbReference type="Proteomes" id="UP000005551">
    <property type="component" value="Unassembled WGS sequence"/>
</dbReference>
<dbReference type="InterPro" id="IPR005467">
    <property type="entry name" value="His_kinase_dom"/>
</dbReference>
<name>I5C949_9BACT</name>
<dbReference type="Pfam" id="PF02518">
    <property type="entry name" value="HATPase_c"/>
    <property type="match status" value="1"/>
</dbReference>
<dbReference type="CDD" id="cd00075">
    <property type="entry name" value="HATPase"/>
    <property type="match status" value="1"/>
</dbReference>
<evidence type="ECO:0000259" key="7">
    <source>
        <dbReference type="PROSITE" id="PS50109"/>
    </source>
</evidence>
<gene>
    <name evidence="8" type="ORF">A3SI_03645</name>
</gene>
<dbReference type="SMART" id="SM00387">
    <property type="entry name" value="HATPase_c"/>
    <property type="match status" value="1"/>
</dbReference>